<keyword evidence="1" id="KW-0862">Zinc</keyword>
<comment type="caution">
    <text evidence="3">The sequence shown here is derived from an EMBL/GenBank/DDBJ whole genome shotgun (WGS) entry which is preliminary data.</text>
</comment>
<reference evidence="3" key="1">
    <citation type="submission" date="2023-10" db="EMBL/GenBank/DDBJ databases">
        <title>Genome assembly of Pristionchus species.</title>
        <authorList>
            <person name="Yoshida K."/>
            <person name="Sommer R.J."/>
        </authorList>
    </citation>
    <scope>NUCLEOTIDE SEQUENCE</scope>
    <source>
        <strain evidence="3">RS0144</strain>
    </source>
</reference>
<dbReference type="GO" id="GO:0003676">
    <property type="term" value="F:nucleic acid binding"/>
    <property type="evidence" value="ECO:0007669"/>
    <property type="project" value="InterPro"/>
</dbReference>
<organism evidence="3 4">
    <name type="scientific">Pristionchus entomophagus</name>
    <dbReference type="NCBI Taxonomy" id="358040"/>
    <lineage>
        <taxon>Eukaryota</taxon>
        <taxon>Metazoa</taxon>
        <taxon>Ecdysozoa</taxon>
        <taxon>Nematoda</taxon>
        <taxon>Chromadorea</taxon>
        <taxon>Rhabditida</taxon>
        <taxon>Rhabditina</taxon>
        <taxon>Diplogasteromorpha</taxon>
        <taxon>Diplogasteroidea</taxon>
        <taxon>Neodiplogasteridae</taxon>
        <taxon>Pristionchus</taxon>
    </lineage>
</organism>
<dbReference type="InterPro" id="IPR001878">
    <property type="entry name" value="Znf_CCHC"/>
</dbReference>
<dbReference type="EMBL" id="BTSX01000001">
    <property type="protein sequence ID" value="GMS79530.1"/>
    <property type="molecule type" value="Genomic_DNA"/>
</dbReference>
<feature type="non-terminal residue" evidence="3">
    <location>
        <position position="1"/>
    </location>
</feature>
<evidence type="ECO:0000256" key="1">
    <source>
        <dbReference type="PROSITE-ProRule" id="PRU00047"/>
    </source>
</evidence>
<dbReference type="InterPro" id="IPR036875">
    <property type="entry name" value="Znf_CCHC_sf"/>
</dbReference>
<dbReference type="GO" id="GO:0008270">
    <property type="term" value="F:zinc ion binding"/>
    <property type="evidence" value="ECO:0007669"/>
    <property type="project" value="UniProtKB-KW"/>
</dbReference>
<dbReference type="AlphaFoldDB" id="A0AAV5SH79"/>
<keyword evidence="1" id="KW-0863">Zinc-finger</keyword>
<gene>
    <name evidence="3" type="ORF">PENTCL1PPCAC_1705</name>
</gene>
<evidence type="ECO:0000313" key="4">
    <source>
        <dbReference type="Proteomes" id="UP001432027"/>
    </source>
</evidence>
<protein>
    <recommendedName>
        <fullName evidence="2">CCHC-type domain-containing protein</fullName>
    </recommendedName>
</protein>
<accession>A0AAV5SH79</accession>
<feature type="domain" description="CCHC-type" evidence="2">
    <location>
        <begin position="242"/>
        <end position="256"/>
    </location>
</feature>
<evidence type="ECO:0000313" key="3">
    <source>
        <dbReference type="EMBL" id="GMS79530.1"/>
    </source>
</evidence>
<keyword evidence="4" id="KW-1185">Reference proteome</keyword>
<dbReference type="GO" id="GO:0019899">
    <property type="term" value="F:enzyme binding"/>
    <property type="evidence" value="ECO:0007669"/>
    <property type="project" value="UniProtKB-ARBA"/>
</dbReference>
<evidence type="ECO:0000259" key="2">
    <source>
        <dbReference type="PROSITE" id="PS50158"/>
    </source>
</evidence>
<dbReference type="SUPFAM" id="SSF57756">
    <property type="entry name" value="Retrovirus zinc finger-like domains"/>
    <property type="match status" value="1"/>
</dbReference>
<dbReference type="Proteomes" id="UP001432027">
    <property type="component" value="Unassembled WGS sequence"/>
</dbReference>
<keyword evidence="1" id="KW-0479">Metal-binding</keyword>
<sequence length="259" mass="29448">LSEMDSQLPVTVDTEMTKRDELIKYIVNLVENNLPELMQSTIDPKYDERAAREVVELGFIDLRHFCASFPSKFQVHEWGSPDIYVIALRSTHRRVLPPWMGPNAREMGDIPAREMDEYWEQQQNSVNDMKKDSELPAILNMDTGSRKVDALVTHIKTLVALNLPDELTQITINPQHNERAAKEVVEMGFRDVRHFCECFTDIFQVNSCGIMALSSAILRADRSIMSDRGSTPAITPNEPIPCTNCDKFGHRACECPLNP</sequence>
<dbReference type="PROSITE" id="PS50158">
    <property type="entry name" value="ZF_CCHC"/>
    <property type="match status" value="1"/>
</dbReference>
<proteinExistence type="predicted"/>
<name>A0AAV5SH79_9BILA</name>